<dbReference type="GO" id="GO:0004252">
    <property type="term" value="F:serine-type endopeptidase activity"/>
    <property type="evidence" value="ECO:0007669"/>
    <property type="project" value="InterPro"/>
</dbReference>
<dbReference type="AlphaFoldDB" id="A0AAV1Z355"/>
<gene>
    <name evidence="6" type="ORF">LARSCL_LOCUS2182</name>
</gene>
<dbReference type="InterPro" id="IPR001314">
    <property type="entry name" value="Peptidase_S1A"/>
</dbReference>
<evidence type="ECO:0000256" key="3">
    <source>
        <dbReference type="RuleBase" id="RU363034"/>
    </source>
</evidence>
<evidence type="ECO:0000256" key="2">
    <source>
        <dbReference type="ARBA" id="ARBA00024195"/>
    </source>
</evidence>
<dbReference type="Pfam" id="PF00089">
    <property type="entry name" value="Trypsin"/>
    <property type="match status" value="1"/>
</dbReference>
<dbReference type="PROSITE" id="PS50240">
    <property type="entry name" value="TRYPSIN_DOM"/>
    <property type="match status" value="1"/>
</dbReference>
<dbReference type="PANTHER" id="PTHR24256">
    <property type="entry name" value="TRYPTASE-RELATED"/>
    <property type="match status" value="1"/>
</dbReference>
<dbReference type="InterPro" id="IPR001254">
    <property type="entry name" value="Trypsin_dom"/>
</dbReference>
<dbReference type="CDD" id="cd00190">
    <property type="entry name" value="Tryp_SPc"/>
    <property type="match status" value="1"/>
</dbReference>
<evidence type="ECO:0000313" key="7">
    <source>
        <dbReference type="Proteomes" id="UP001497382"/>
    </source>
</evidence>
<dbReference type="Proteomes" id="UP001497382">
    <property type="component" value="Unassembled WGS sequence"/>
</dbReference>
<protein>
    <recommendedName>
        <fullName evidence="5">Peptidase S1 domain-containing protein</fullName>
    </recommendedName>
</protein>
<feature type="compositionally biased region" description="Basic and acidic residues" evidence="4">
    <location>
        <begin position="259"/>
        <end position="268"/>
    </location>
</feature>
<name>A0AAV1Z355_9ARAC</name>
<accession>A0AAV1Z355</accession>
<dbReference type="Gene3D" id="2.40.10.10">
    <property type="entry name" value="Trypsin-like serine proteases"/>
    <property type="match status" value="1"/>
</dbReference>
<feature type="region of interest" description="Disordered" evidence="4">
    <location>
        <begin position="255"/>
        <end position="280"/>
    </location>
</feature>
<reference evidence="6 7" key="1">
    <citation type="submission" date="2024-04" db="EMBL/GenBank/DDBJ databases">
        <authorList>
            <person name="Rising A."/>
            <person name="Reimegard J."/>
            <person name="Sonavane S."/>
            <person name="Akerstrom W."/>
            <person name="Nylinder S."/>
            <person name="Hedman E."/>
            <person name="Kallberg Y."/>
        </authorList>
    </citation>
    <scope>NUCLEOTIDE SEQUENCE [LARGE SCALE GENOMIC DNA]</scope>
</reference>
<evidence type="ECO:0000259" key="5">
    <source>
        <dbReference type="PROSITE" id="PS50240"/>
    </source>
</evidence>
<keyword evidence="3" id="KW-0720">Serine protease</keyword>
<evidence type="ECO:0000313" key="6">
    <source>
        <dbReference type="EMBL" id="CAL1264834.1"/>
    </source>
</evidence>
<comment type="similarity">
    <text evidence="2">Belongs to the peptidase S1 family. CLIP subfamily.</text>
</comment>
<sequence>MVMNGKKVKDPTKYPWIVSFIEKKNPKHLFCGGVLISLKFVITAGHCVDIEEKRMDKNCAKENANEECFRPPESIYVGLLFERDSDDVQKVEVKRIVPHPKYNTLTYVHDLAVVELKQTIKCRHIAKPICLPYKNLSKPGQTLTISGWGRYDKNPKSKQMLMEGEVQEIEEKQCAQPIDKKRNIICAIGNKTNQASCEGDSGSAIFAPKAHEYFALGVTSLGPPDCNPQNPDSYTDIYAYMSWIKSVTNNLPKSFSEAEAEKKKEKSRNGGGKGKKNEKN</sequence>
<dbReference type="InterPro" id="IPR033116">
    <property type="entry name" value="TRYPSIN_SER"/>
</dbReference>
<dbReference type="InterPro" id="IPR051487">
    <property type="entry name" value="Ser/Thr_Proteases_Immune/Dev"/>
</dbReference>
<keyword evidence="3" id="KW-0378">Hydrolase</keyword>
<evidence type="ECO:0000256" key="1">
    <source>
        <dbReference type="ARBA" id="ARBA00023157"/>
    </source>
</evidence>
<dbReference type="InterPro" id="IPR043504">
    <property type="entry name" value="Peptidase_S1_PA_chymotrypsin"/>
</dbReference>
<feature type="domain" description="Peptidase S1" evidence="5">
    <location>
        <begin position="2"/>
        <end position="249"/>
    </location>
</feature>
<keyword evidence="1" id="KW-1015">Disulfide bond</keyword>
<dbReference type="PRINTS" id="PR00722">
    <property type="entry name" value="CHYMOTRYPSIN"/>
</dbReference>
<dbReference type="InterPro" id="IPR018114">
    <property type="entry name" value="TRYPSIN_HIS"/>
</dbReference>
<proteinExistence type="inferred from homology"/>
<keyword evidence="3" id="KW-0645">Protease</keyword>
<dbReference type="EMBL" id="CAXIEN010000014">
    <property type="protein sequence ID" value="CAL1264834.1"/>
    <property type="molecule type" value="Genomic_DNA"/>
</dbReference>
<comment type="caution">
    <text evidence="6">The sequence shown here is derived from an EMBL/GenBank/DDBJ whole genome shotgun (WGS) entry which is preliminary data.</text>
</comment>
<dbReference type="PROSITE" id="PS00134">
    <property type="entry name" value="TRYPSIN_HIS"/>
    <property type="match status" value="1"/>
</dbReference>
<organism evidence="6 7">
    <name type="scientific">Larinioides sclopetarius</name>
    <dbReference type="NCBI Taxonomy" id="280406"/>
    <lineage>
        <taxon>Eukaryota</taxon>
        <taxon>Metazoa</taxon>
        <taxon>Ecdysozoa</taxon>
        <taxon>Arthropoda</taxon>
        <taxon>Chelicerata</taxon>
        <taxon>Arachnida</taxon>
        <taxon>Araneae</taxon>
        <taxon>Araneomorphae</taxon>
        <taxon>Entelegynae</taxon>
        <taxon>Araneoidea</taxon>
        <taxon>Araneidae</taxon>
        <taxon>Larinioides</taxon>
    </lineage>
</organism>
<dbReference type="InterPro" id="IPR009003">
    <property type="entry name" value="Peptidase_S1_PA"/>
</dbReference>
<dbReference type="SMART" id="SM00020">
    <property type="entry name" value="Tryp_SPc"/>
    <property type="match status" value="1"/>
</dbReference>
<evidence type="ECO:0000256" key="4">
    <source>
        <dbReference type="SAM" id="MobiDB-lite"/>
    </source>
</evidence>
<dbReference type="PROSITE" id="PS00135">
    <property type="entry name" value="TRYPSIN_SER"/>
    <property type="match status" value="1"/>
</dbReference>
<keyword evidence="7" id="KW-1185">Reference proteome</keyword>
<dbReference type="SUPFAM" id="SSF50494">
    <property type="entry name" value="Trypsin-like serine proteases"/>
    <property type="match status" value="1"/>
</dbReference>
<dbReference type="GO" id="GO:0006508">
    <property type="term" value="P:proteolysis"/>
    <property type="evidence" value="ECO:0007669"/>
    <property type="project" value="UniProtKB-KW"/>
</dbReference>